<dbReference type="EMBL" id="KK119097">
    <property type="protein sequence ID" value="KFM74711.1"/>
    <property type="molecule type" value="Genomic_DNA"/>
</dbReference>
<dbReference type="Proteomes" id="UP000054359">
    <property type="component" value="Unassembled WGS sequence"/>
</dbReference>
<sequence>MKSSIVTSSINRRIGSKGTDTFALLCNSKSSKSPLRFNIWSNPFGCTGNCQSFIKVRIF</sequence>
<proteinExistence type="predicted"/>
<reference evidence="1 2" key="1">
    <citation type="submission" date="2013-11" db="EMBL/GenBank/DDBJ databases">
        <title>Genome sequencing of Stegodyphus mimosarum.</title>
        <authorList>
            <person name="Bechsgaard J."/>
        </authorList>
    </citation>
    <scope>NUCLEOTIDE SEQUENCE [LARGE SCALE GENOMIC DNA]</scope>
</reference>
<organism evidence="1 2">
    <name type="scientific">Stegodyphus mimosarum</name>
    <name type="common">African social velvet spider</name>
    <dbReference type="NCBI Taxonomy" id="407821"/>
    <lineage>
        <taxon>Eukaryota</taxon>
        <taxon>Metazoa</taxon>
        <taxon>Ecdysozoa</taxon>
        <taxon>Arthropoda</taxon>
        <taxon>Chelicerata</taxon>
        <taxon>Arachnida</taxon>
        <taxon>Araneae</taxon>
        <taxon>Araneomorphae</taxon>
        <taxon>Entelegynae</taxon>
        <taxon>Eresoidea</taxon>
        <taxon>Eresidae</taxon>
        <taxon>Stegodyphus</taxon>
    </lineage>
</organism>
<protein>
    <submittedName>
        <fullName evidence="1">Uncharacterized protein</fullName>
    </submittedName>
</protein>
<evidence type="ECO:0000313" key="2">
    <source>
        <dbReference type="Proteomes" id="UP000054359"/>
    </source>
</evidence>
<accession>A0A087UBH2</accession>
<evidence type="ECO:0000313" key="1">
    <source>
        <dbReference type="EMBL" id="KFM74711.1"/>
    </source>
</evidence>
<feature type="non-terminal residue" evidence="1">
    <location>
        <position position="59"/>
    </location>
</feature>
<gene>
    <name evidence="1" type="ORF">X975_11458</name>
</gene>
<dbReference type="AlphaFoldDB" id="A0A087UBH2"/>
<name>A0A087UBH2_STEMI</name>
<keyword evidence="2" id="KW-1185">Reference proteome</keyword>